<reference evidence="2 3" key="1">
    <citation type="submission" date="2020-08" db="EMBL/GenBank/DDBJ databases">
        <authorList>
            <person name="Seo M.-J."/>
        </authorList>
    </citation>
    <scope>NUCLEOTIDE SEQUENCE [LARGE SCALE GENOMIC DNA]</scope>
    <source>
        <strain evidence="2 3">MBLA0160</strain>
    </source>
</reference>
<accession>A0A7J9SHF3</accession>
<feature type="transmembrane region" description="Helical" evidence="1">
    <location>
        <begin position="143"/>
        <end position="167"/>
    </location>
</feature>
<keyword evidence="1" id="KW-0472">Membrane</keyword>
<evidence type="ECO:0000313" key="2">
    <source>
        <dbReference type="EMBL" id="MBB6645569.1"/>
    </source>
</evidence>
<evidence type="ECO:0000313" key="3">
    <source>
        <dbReference type="Proteomes" id="UP000546257"/>
    </source>
</evidence>
<dbReference type="EMBL" id="JACKXD010000001">
    <property type="protein sequence ID" value="MBB6645569.1"/>
    <property type="molecule type" value="Genomic_DNA"/>
</dbReference>
<protein>
    <submittedName>
        <fullName evidence="2">Copper resistance protein CopD</fullName>
    </submittedName>
</protein>
<gene>
    <name evidence="2" type="ORF">H5V44_04550</name>
</gene>
<evidence type="ECO:0000256" key="1">
    <source>
        <dbReference type="SAM" id="Phobius"/>
    </source>
</evidence>
<keyword evidence="3" id="KW-1185">Reference proteome</keyword>
<feature type="transmembrane region" description="Helical" evidence="1">
    <location>
        <begin position="49"/>
        <end position="69"/>
    </location>
</feature>
<name>A0A7J9SHF3_9EURY</name>
<keyword evidence="1" id="KW-0812">Transmembrane</keyword>
<dbReference type="Proteomes" id="UP000546257">
    <property type="component" value="Unassembled WGS sequence"/>
</dbReference>
<feature type="transmembrane region" description="Helical" evidence="1">
    <location>
        <begin position="7"/>
        <end position="29"/>
    </location>
</feature>
<organism evidence="2 3">
    <name type="scientific">Halobellus ruber</name>
    <dbReference type="NCBI Taxonomy" id="2761102"/>
    <lineage>
        <taxon>Archaea</taxon>
        <taxon>Methanobacteriati</taxon>
        <taxon>Methanobacteriota</taxon>
        <taxon>Stenosarchaea group</taxon>
        <taxon>Halobacteria</taxon>
        <taxon>Halobacteriales</taxon>
        <taxon>Haloferacaceae</taxon>
        <taxon>Halobellus</taxon>
    </lineage>
</organism>
<proteinExistence type="predicted"/>
<keyword evidence="1" id="KW-1133">Transmembrane helix</keyword>
<dbReference type="AlphaFoldDB" id="A0A7J9SHF3"/>
<comment type="caution">
    <text evidence="2">The sequence shown here is derived from an EMBL/GenBank/DDBJ whole genome shotgun (WGS) entry which is preliminary data.</text>
</comment>
<feature type="transmembrane region" description="Helical" evidence="1">
    <location>
        <begin position="81"/>
        <end position="102"/>
    </location>
</feature>
<sequence>MLLSASYVVHVLSALLWIGAVLFVASLYLPASGANGEDLGWTLDRLLWITRWTGVALPVTGLYQVWLLYPLPRLIGTPRGHLVLGMFLLWGVLNGVVELGVYRARTVDGSRPSFGAYMSKGVGVDGGFPREDADEALAAVRPYLTGGAVLSVLLGVDAALLAGGLAAL</sequence>